<evidence type="ECO:0000256" key="10">
    <source>
        <dbReference type="SAM" id="Phobius"/>
    </source>
</evidence>
<dbReference type="GO" id="GO:0005886">
    <property type="term" value="C:plasma membrane"/>
    <property type="evidence" value="ECO:0007669"/>
    <property type="project" value="TreeGrafter"/>
</dbReference>
<keyword evidence="6 8" id="KW-0675">Receptor</keyword>
<feature type="transmembrane region" description="Helical" evidence="10">
    <location>
        <begin position="172"/>
        <end position="193"/>
    </location>
</feature>
<dbReference type="PANTHER" id="PTHR24243:SF230">
    <property type="entry name" value="G-PROTEIN COUPLED RECEPTORS FAMILY 1 PROFILE DOMAIN-CONTAINING PROTEIN"/>
    <property type="match status" value="1"/>
</dbReference>
<feature type="compositionally biased region" description="Polar residues" evidence="9">
    <location>
        <begin position="391"/>
        <end position="407"/>
    </location>
</feature>
<evidence type="ECO:0000256" key="3">
    <source>
        <dbReference type="ARBA" id="ARBA00022989"/>
    </source>
</evidence>
<dbReference type="AlphaFoldDB" id="A0AAD9JQR9"/>
<comment type="caution">
    <text evidence="12">The sequence shown here is derived from an EMBL/GenBank/DDBJ whole genome shotgun (WGS) entry which is preliminary data.</text>
</comment>
<feature type="domain" description="G-protein coupled receptors family 1 profile" evidence="11">
    <location>
        <begin position="69"/>
        <end position="357"/>
    </location>
</feature>
<dbReference type="InterPro" id="IPR017452">
    <property type="entry name" value="GPCR_Rhodpsn_7TM"/>
</dbReference>
<dbReference type="PRINTS" id="PR00237">
    <property type="entry name" value="GPCRRHODOPSN"/>
</dbReference>
<evidence type="ECO:0000256" key="8">
    <source>
        <dbReference type="RuleBase" id="RU000688"/>
    </source>
</evidence>
<keyword evidence="3 10" id="KW-1133">Transmembrane helix</keyword>
<dbReference type="PANTHER" id="PTHR24243">
    <property type="entry name" value="G-PROTEIN COUPLED RECEPTOR"/>
    <property type="match status" value="1"/>
</dbReference>
<keyword evidence="7 8" id="KW-0807">Transducer</keyword>
<dbReference type="GO" id="GO:0004930">
    <property type="term" value="F:G protein-coupled receptor activity"/>
    <property type="evidence" value="ECO:0007669"/>
    <property type="project" value="UniProtKB-KW"/>
</dbReference>
<evidence type="ECO:0000256" key="2">
    <source>
        <dbReference type="ARBA" id="ARBA00022692"/>
    </source>
</evidence>
<accession>A0AAD9JQR9</accession>
<comment type="subcellular location">
    <subcellularLocation>
        <location evidence="1">Membrane</location>
        <topology evidence="1">Multi-pass membrane protein</topology>
    </subcellularLocation>
</comment>
<keyword evidence="4 8" id="KW-0297">G-protein coupled receptor</keyword>
<dbReference type="PROSITE" id="PS50262">
    <property type="entry name" value="G_PROTEIN_RECEP_F1_2"/>
    <property type="match status" value="1"/>
</dbReference>
<feature type="transmembrane region" description="Helical" evidence="10">
    <location>
        <begin position="89"/>
        <end position="109"/>
    </location>
</feature>
<feature type="transmembrane region" description="Helical" evidence="10">
    <location>
        <begin position="297"/>
        <end position="315"/>
    </location>
</feature>
<keyword evidence="13" id="KW-1185">Reference proteome</keyword>
<sequence length="407" mass="46517">MTTPTLNLTSPAPLCVARENRSYDNCDVGYRVNTPARLTNDVYVVFFRHLLVNLELYLVPLIVLVGVIGNTLSFVVFVATHLKRNSCHIYLASLAIADNAFLLLVLISWSARLGVPLYNRRGWCQLLAYLMYVSSFLSVWYVVTFTLERYIAVCFPLKRNVVCIAKVAKRAVISLSALALVGYFFVLFMFGVVELHGRPLCAPLPEYFQVMRVVNNVDTLVTLIIPTVLITGCNIRITYVVCTFYKQAKHDVGQLIRKWDFSQRAAGFYRPSLHDRSARRPVSISASRTSHMRATRMLLIVSTVFLVCNLPRHAARTYTIVKKIVDPKYQPSMEWITWLRLFQIVYYINFAVNVFLYSLSGRSFRTGLCRLRTKIGKKLRNISCRRRGNDESPTNSPKYDSSKTAFE</sequence>
<reference evidence="12" key="1">
    <citation type="journal article" date="2023" name="Mol. Biol. Evol.">
        <title>Third-Generation Sequencing Reveals the Adaptive Role of the Epigenome in Three Deep-Sea Polychaetes.</title>
        <authorList>
            <person name="Perez M."/>
            <person name="Aroh O."/>
            <person name="Sun Y."/>
            <person name="Lan Y."/>
            <person name="Juniper S.K."/>
            <person name="Young C.R."/>
            <person name="Angers B."/>
            <person name="Qian P.Y."/>
        </authorList>
    </citation>
    <scope>NUCLEOTIDE SEQUENCE</scope>
    <source>
        <strain evidence="12">R07B-5</strain>
    </source>
</reference>
<feature type="transmembrane region" description="Helical" evidence="10">
    <location>
        <begin position="220"/>
        <end position="245"/>
    </location>
</feature>
<evidence type="ECO:0000256" key="7">
    <source>
        <dbReference type="ARBA" id="ARBA00023224"/>
    </source>
</evidence>
<evidence type="ECO:0000313" key="13">
    <source>
        <dbReference type="Proteomes" id="UP001209878"/>
    </source>
</evidence>
<feature type="transmembrane region" description="Helical" evidence="10">
    <location>
        <begin position="56"/>
        <end position="77"/>
    </location>
</feature>
<evidence type="ECO:0000256" key="4">
    <source>
        <dbReference type="ARBA" id="ARBA00023040"/>
    </source>
</evidence>
<keyword evidence="5 10" id="KW-0472">Membrane</keyword>
<feature type="transmembrane region" description="Helical" evidence="10">
    <location>
        <begin position="335"/>
        <end position="356"/>
    </location>
</feature>
<dbReference type="Pfam" id="PF00001">
    <property type="entry name" value="7tm_1"/>
    <property type="match status" value="1"/>
</dbReference>
<protein>
    <recommendedName>
        <fullName evidence="11">G-protein coupled receptors family 1 profile domain-containing protein</fullName>
    </recommendedName>
</protein>
<feature type="transmembrane region" description="Helical" evidence="10">
    <location>
        <begin position="129"/>
        <end position="151"/>
    </location>
</feature>
<evidence type="ECO:0000259" key="11">
    <source>
        <dbReference type="PROSITE" id="PS50262"/>
    </source>
</evidence>
<dbReference type="CDD" id="cd14978">
    <property type="entry name" value="7tmA_FMRFamide_R-like"/>
    <property type="match status" value="1"/>
</dbReference>
<proteinExistence type="inferred from homology"/>
<keyword evidence="2 8" id="KW-0812">Transmembrane</keyword>
<evidence type="ECO:0000256" key="1">
    <source>
        <dbReference type="ARBA" id="ARBA00004141"/>
    </source>
</evidence>
<evidence type="ECO:0000256" key="5">
    <source>
        <dbReference type="ARBA" id="ARBA00023136"/>
    </source>
</evidence>
<dbReference type="SUPFAM" id="SSF81321">
    <property type="entry name" value="Family A G protein-coupled receptor-like"/>
    <property type="match status" value="1"/>
</dbReference>
<dbReference type="InterPro" id="IPR000276">
    <property type="entry name" value="GPCR_Rhodpsn"/>
</dbReference>
<evidence type="ECO:0000256" key="6">
    <source>
        <dbReference type="ARBA" id="ARBA00023170"/>
    </source>
</evidence>
<gene>
    <name evidence="12" type="ORF">NP493_1854g00012</name>
</gene>
<evidence type="ECO:0000313" key="12">
    <source>
        <dbReference type="EMBL" id="KAK2157684.1"/>
    </source>
</evidence>
<dbReference type="EMBL" id="JAODUO010001856">
    <property type="protein sequence ID" value="KAK2157684.1"/>
    <property type="molecule type" value="Genomic_DNA"/>
</dbReference>
<comment type="similarity">
    <text evidence="8">Belongs to the G-protein coupled receptor 1 family.</text>
</comment>
<dbReference type="PROSITE" id="PS00237">
    <property type="entry name" value="G_PROTEIN_RECEP_F1_1"/>
    <property type="match status" value="1"/>
</dbReference>
<name>A0AAD9JQR9_RIDPI</name>
<dbReference type="Gene3D" id="1.20.1070.10">
    <property type="entry name" value="Rhodopsin 7-helix transmembrane proteins"/>
    <property type="match status" value="1"/>
</dbReference>
<dbReference type="Proteomes" id="UP001209878">
    <property type="component" value="Unassembled WGS sequence"/>
</dbReference>
<evidence type="ECO:0000256" key="9">
    <source>
        <dbReference type="SAM" id="MobiDB-lite"/>
    </source>
</evidence>
<organism evidence="12 13">
    <name type="scientific">Ridgeia piscesae</name>
    <name type="common">Tubeworm</name>
    <dbReference type="NCBI Taxonomy" id="27915"/>
    <lineage>
        <taxon>Eukaryota</taxon>
        <taxon>Metazoa</taxon>
        <taxon>Spiralia</taxon>
        <taxon>Lophotrochozoa</taxon>
        <taxon>Annelida</taxon>
        <taxon>Polychaeta</taxon>
        <taxon>Sedentaria</taxon>
        <taxon>Canalipalpata</taxon>
        <taxon>Sabellida</taxon>
        <taxon>Siboglinidae</taxon>
        <taxon>Ridgeia</taxon>
    </lineage>
</organism>
<feature type="region of interest" description="Disordered" evidence="9">
    <location>
        <begin position="384"/>
        <end position="407"/>
    </location>
</feature>